<dbReference type="PROSITE" id="PS50118">
    <property type="entry name" value="HMG_BOX_2"/>
    <property type="match status" value="3"/>
</dbReference>
<evidence type="ECO:0000256" key="2">
    <source>
        <dbReference type="SAM" id="Coils"/>
    </source>
</evidence>
<feature type="compositionally biased region" description="Polar residues" evidence="3">
    <location>
        <begin position="27"/>
        <end position="36"/>
    </location>
</feature>
<dbReference type="InterPro" id="IPR036910">
    <property type="entry name" value="HMG_box_dom_sf"/>
</dbReference>
<feature type="compositionally biased region" description="Basic residues" evidence="3">
    <location>
        <begin position="368"/>
        <end position="378"/>
    </location>
</feature>
<dbReference type="Gene3D" id="1.10.30.10">
    <property type="entry name" value="High mobility group box domain"/>
    <property type="match status" value="3"/>
</dbReference>
<evidence type="ECO:0000313" key="6">
    <source>
        <dbReference type="Proteomes" id="UP000017836"/>
    </source>
</evidence>
<dbReference type="HOGENOM" id="CLU_041972_2_0_1"/>
<feature type="domain" description="HMG box" evidence="4">
    <location>
        <begin position="262"/>
        <end position="328"/>
    </location>
</feature>
<dbReference type="InterPro" id="IPR044601">
    <property type="entry name" value="HMGB6/HMGB13"/>
</dbReference>
<reference evidence="6" key="1">
    <citation type="journal article" date="2013" name="Science">
        <title>The Amborella genome and the evolution of flowering plants.</title>
        <authorList>
            <consortium name="Amborella Genome Project"/>
        </authorList>
    </citation>
    <scope>NUCLEOTIDE SEQUENCE [LARGE SCALE GENOMIC DNA]</scope>
</reference>
<organism evidence="5 6">
    <name type="scientific">Amborella trichopoda</name>
    <dbReference type="NCBI Taxonomy" id="13333"/>
    <lineage>
        <taxon>Eukaryota</taxon>
        <taxon>Viridiplantae</taxon>
        <taxon>Streptophyta</taxon>
        <taxon>Embryophyta</taxon>
        <taxon>Tracheophyta</taxon>
        <taxon>Spermatophyta</taxon>
        <taxon>Magnoliopsida</taxon>
        <taxon>Amborellales</taxon>
        <taxon>Amborellaceae</taxon>
        <taxon>Amborella</taxon>
    </lineage>
</organism>
<keyword evidence="1" id="KW-0539">Nucleus</keyword>
<gene>
    <name evidence="5" type="ORF">AMTR_s00093p00057150</name>
</gene>
<feature type="domain" description="HMG box" evidence="4">
    <location>
        <begin position="389"/>
        <end position="457"/>
    </location>
</feature>
<dbReference type="PANTHER" id="PTHR46912">
    <property type="entry name" value="HIGH MOBILITY GROUP B PROTEIN 13"/>
    <property type="match status" value="1"/>
</dbReference>
<dbReference type="Gramene" id="ERM98786">
    <property type="protein sequence ID" value="ERM98786"/>
    <property type="gene ID" value="AMTR_s00093p00057150"/>
</dbReference>
<feature type="DNA-binding region" description="HMG box" evidence="1">
    <location>
        <begin position="389"/>
        <end position="457"/>
    </location>
</feature>
<feature type="region of interest" description="Disordered" evidence="3">
    <location>
        <begin position="245"/>
        <end position="265"/>
    </location>
</feature>
<feature type="coiled-coil region" evidence="2">
    <location>
        <begin position="310"/>
        <end position="363"/>
    </location>
</feature>
<keyword evidence="6" id="KW-1185">Reference proteome</keyword>
<name>W1NPQ8_AMBTC</name>
<dbReference type="GO" id="GO:0003677">
    <property type="term" value="F:DNA binding"/>
    <property type="evidence" value="ECO:0000318"/>
    <property type="project" value="GO_Central"/>
</dbReference>
<dbReference type="SMART" id="SM00398">
    <property type="entry name" value="HMG"/>
    <property type="match status" value="3"/>
</dbReference>
<dbReference type="SUPFAM" id="SSF47095">
    <property type="entry name" value="HMG-box"/>
    <property type="match status" value="3"/>
</dbReference>
<proteinExistence type="predicted"/>
<dbReference type="eggNOG" id="KOG0381">
    <property type="taxonomic scope" value="Eukaryota"/>
</dbReference>
<feature type="DNA-binding region" description="HMG box" evidence="1">
    <location>
        <begin position="146"/>
        <end position="214"/>
    </location>
</feature>
<evidence type="ECO:0000313" key="5">
    <source>
        <dbReference type="EMBL" id="ERM98786.1"/>
    </source>
</evidence>
<dbReference type="Proteomes" id="UP000017836">
    <property type="component" value="Unassembled WGS sequence"/>
</dbReference>
<evidence type="ECO:0000256" key="1">
    <source>
        <dbReference type="PROSITE-ProRule" id="PRU00267"/>
    </source>
</evidence>
<keyword evidence="2" id="KW-0175">Coiled coil</keyword>
<sequence length="469" mass="55047">MATVVAEPEPVRQRKSRKPLKPKNENDNILLNSPSFAESEKENLVHPSMAPKVSQPNKKKSKHKSVEEELKEVREKLEKMRLEKEKADEILKEKDELLKQKAEEIETRGKAQEKLESEIKKLQKQKAFKPNLSLPIVQAQPTKEKEKKPNPPYILWCKEHWNQIKSENPEAEFKEISNILGAKWKDLSLEEKKPYEEKYKAERELYLKVVGTKKREEDALKLYQEEQNQKAALELLQQFLQFKQDEEDKKGKKKKEKDPEKPKQPLSAFFIFSKERRAALPSENKNILEDAKIAGEEWKKMTKEMRAPYEEAAKKEKEKYLKEMDLYKQKKHEEAATLKNEEEEQLKVQKQEALQLLKKKEKSDNIIKRAKKSSKKKQQKELVPDSNKPKKPATSFFLFNKETRKLLLQDRPGINNSTLNALISVKWKELNDEERQIWVNRAAEAMAAYKEHMKSVDETGQNNLAQNQA</sequence>
<dbReference type="EMBL" id="KI395256">
    <property type="protein sequence ID" value="ERM98786.1"/>
    <property type="molecule type" value="Genomic_DNA"/>
</dbReference>
<feature type="domain" description="HMG box" evidence="4">
    <location>
        <begin position="146"/>
        <end position="214"/>
    </location>
</feature>
<dbReference type="PANTHER" id="PTHR46912:SF1">
    <property type="entry name" value="HIGH MOBILITY GROUP B PROTEIN 13"/>
    <property type="match status" value="1"/>
</dbReference>
<feature type="region of interest" description="Disordered" evidence="3">
    <location>
        <begin position="363"/>
        <end position="394"/>
    </location>
</feature>
<dbReference type="GO" id="GO:0005634">
    <property type="term" value="C:nucleus"/>
    <property type="evidence" value="ECO:0007669"/>
    <property type="project" value="UniProtKB-UniRule"/>
</dbReference>
<evidence type="ECO:0000259" key="4">
    <source>
        <dbReference type="PROSITE" id="PS50118"/>
    </source>
</evidence>
<dbReference type="Pfam" id="PF00505">
    <property type="entry name" value="HMG_box"/>
    <property type="match status" value="3"/>
</dbReference>
<dbReference type="InterPro" id="IPR009071">
    <property type="entry name" value="HMG_box_dom"/>
</dbReference>
<dbReference type="CDD" id="cd22006">
    <property type="entry name" value="HMG-box_AtHMGB6-like_rpt1"/>
    <property type="match status" value="1"/>
</dbReference>
<accession>W1NPQ8</accession>
<keyword evidence="1" id="KW-0238">DNA-binding</keyword>
<feature type="region of interest" description="Disordered" evidence="3">
    <location>
        <begin position="1"/>
        <end position="71"/>
    </location>
</feature>
<protein>
    <recommendedName>
        <fullName evidence="4">HMG box domain-containing protein</fullName>
    </recommendedName>
</protein>
<feature type="DNA-binding region" description="HMG box" evidence="1">
    <location>
        <begin position="262"/>
        <end position="328"/>
    </location>
</feature>
<dbReference type="AlphaFoldDB" id="W1NPQ8"/>
<dbReference type="OrthoDB" id="1919336at2759"/>
<evidence type="ECO:0000256" key="3">
    <source>
        <dbReference type="SAM" id="MobiDB-lite"/>
    </source>
</evidence>
<dbReference type="OMA" id="LWLKDQW"/>
<dbReference type="STRING" id="13333.W1NPQ8"/>
<feature type="compositionally biased region" description="Basic and acidic residues" evidence="3">
    <location>
        <begin position="245"/>
        <end position="263"/>
    </location>
</feature>